<evidence type="ECO:0000313" key="3">
    <source>
        <dbReference type="Proteomes" id="UP000198688"/>
    </source>
</evidence>
<dbReference type="AlphaFoldDB" id="A0A1H1ZWG9"/>
<evidence type="ECO:0000313" key="2">
    <source>
        <dbReference type="EMBL" id="SDT38135.1"/>
    </source>
</evidence>
<proteinExistence type="predicted"/>
<dbReference type="RefSeq" id="WP_197686265.1">
    <property type="nucleotide sequence ID" value="NZ_BOMJ01000010.1"/>
</dbReference>
<gene>
    <name evidence="2" type="ORF">SAMN04489716_3538</name>
</gene>
<feature type="region of interest" description="Disordered" evidence="1">
    <location>
        <begin position="175"/>
        <end position="221"/>
    </location>
</feature>
<evidence type="ECO:0000256" key="1">
    <source>
        <dbReference type="SAM" id="MobiDB-lite"/>
    </source>
</evidence>
<dbReference type="EMBL" id="LT629758">
    <property type="protein sequence ID" value="SDT38135.1"/>
    <property type="molecule type" value="Genomic_DNA"/>
</dbReference>
<name>A0A1H1ZWG9_9ACTN</name>
<keyword evidence="3" id="KW-1185">Reference proteome</keyword>
<reference evidence="2 3" key="1">
    <citation type="submission" date="2016-10" db="EMBL/GenBank/DDBJ databases">
        <authorList>
            <person name="de Groot N.N."/>
        </authorList>
    </citation>
    <scope>NUCLEOTIDE SEQUENCE [LARGE SCALE GENOMIC DNA]</scope>
    <source>
        <strain evidence="2 3">DSM 43941</strain>
    </source>
</reference>
<dbReference type="Proteomes" id="UP000198688">
    <property type="component" value="Chromosome I"/>
</dbReference>
<evidence type="ECO:0008006" key="4">
    <source>
        <dbReference type="Google" id="ProtNLM"/>
    </source>
</evidence>
<protein>
    <recommendedName>
        <fullName evidence="4">Sigma-70, region 4</fullName>
    </recommendedName>
</protein>
<organism evidence="2 3">
    <name type="scientific">Actinoplanes derwentensis</name>
    <dbReference type="NCBI Taxonomy" id="113562"/>
    <lineage>
        <taxon>Bacteria</taxon>
        <taxon>Bacillati</taxon>
        <taxon>Actinomycetota</taxon>
        <taxon>Actinomycetes</taxon>
        <taxon>Micromonosporales</taxon>
        <taxon>Micromonosporaceae</taxon>
        <taxon>Actinoplanes</taxon>
    </lineage>
</organism>
<dbReference type="STRING" id="113562.SAMN04489716_3538"/>
<accession>A0A1H1ZWG9</accession>
<sequence length="221" mass="24180">MTGKPSTPRKRASRQTETAEFDAFARRILRAYSRRVAAGDVEALASLSTLAVELDVVTRLAVAGLRAKPYSYSWDEIARRLGVSKQAAQQRYGERTSSRNALDSRLLHAGLGVSVATLVQVFADHHPGSPAASCCPGCGFRYPDNVLDCPTNATVRPLLLRRRGEDKTAVARLSPDQRADLHNPKSRTRRATVRQAANDMPSPNRNTALPLFPIHGEDPAR</sequence>